<dbReference type="EMBL" id="GBXM01003360">
    <property type="protein sequence ID" value="JAI05218.1"/>
    <property type="molecule type" value="Transcribed_RNA"/>
</dbReference>
<dbReference type="AlphaFoldDB" id="A0A0E9XR34"/>
<accession>A0A0E9XR34</accession>
<protein>
    <submittedName>
        <fullName evidence="1">Uncharacterized protein</fullName>
    </submittedName>
</protein>
<reference evidence="1" key="1">
    <citation type="submission" date="2014-11" db="EMBL/GenBank/DDBJ databases">
        <authorList>
            <person name="Amaro Gonzalez C."/>
        </authorList>
    </citation>
    <scope>NUCLEOTIDE SEQUENCE</scope>
</reference>
<name>A0A0E9XR34_ANGAN</name>
<reference evidence="1" key="2">
    <citation type="journal article" date="2015" name="Fish Shellfish Immunol.">
        <title>Early steps in the European eel (Anguilla anguilla)-Vibrio vulnificus interaction in the gills: Role of the RtxA13 toxin.</title>
        <authorList>
            <person name="Callol A."/>
            <person name="Pajuelo D."/>
            <person name="Ebbesson L."/>
            <person name="Teles M."/>
            <person name="MacKenzie S."/>
            <person name="Amaro C."/>
        </authorList>
    </citation>
    <scope>NUCLEOTIDE SEQUENCE</scope>
</reference>
<sequence length="37" mass="4401">MHTVPIYKLEIKEEKHCKLIKKICIKCSSLIKCTNFH</sequence>
<proteinExistence type="predicted"/>
<organism evidence="1">
    <name type="scientific">Anguilla anguilla</name>
    <name type="common">European freshwater eel</name>
    <name type="synonym">Muraena anguilla</name>
    <dbReference type="NCBI Taxonomy" id="7936"/>
    <lineage>
        <taxon>Eukaryota</taxon>
        <taxon>Metazoa</taxon>
        <taxon>Chordata</taxon>
        <taxon>Craniata</taxon>
        <taxon>Vertebrata</taxon>
        <taxon>Euteleostomi</taxon>
        <taxon>Actinopterygii</taxon>
        <taxon>Neopterygii</taxon>
        <taxon>Teleostei</taxon>
        <taxon>Anguilliformes</taxon>
        <taxon>Anguillidae</taxon>
        <taxon>Anguilla</taxon>
    </lineage>
</organism>
<evidence type="ECO:0000313" key="1">
    <source>
        <dbReference type="EMBL" id="JAI05218.1"/>
    </source>
</evidence>